<name>A0A401QSB5_STRNR</name>
<proteinExistence type="predicted"/>
<organism evidence="1 2">
    <name type="scientific">Streptomyces noursei</name>
    <name type="common">Streptomyces albulus</name>
    <dbReference type="NCBI Taxonomy" id="1971"/>
    <lineage>
        <taxon>Bacteria</taxon>
        <taxon>Bacillati</taxon>
        <taxon>Actinomycetota</taxon>
        <taxon>Actinomycetes</taxon>
        <taxon>Kitasatosporales</taxon>
        <taxon>Streptomycetaceae</taxon>
        <taxon>Streptomyces</taxon>
    </lineage>
</organism>
<accession>A0A401QSB5</accession>
<comment type="caution">
    <text evidence="1">The sequence shown here is derived from an EMBL/GenBank/DDBJ whole genome shotgun (WGS) entry which is preliminary data.</text>
</comment>
<dbReference type="EMBL" id="BHXC01000006">
    <property type="protein sequence ID" value="GCB88270.1"/>
    <property type="molecule type" value="Genomic_DNA"/>
</dbReference>
<evidence type="ECO:0000313" key="2">
    <source>
        <dbReference type="Proteomes" id="UP000288351"/>
    </source>
</evidence>
<dbReference type="AlphaFoldDB" id="A0A401QSB5"/>
<sequence length="61" mass="6609">MSVLADGPNRTLWTQLLNAVRLGPADDAAAITADQLRAVVERLIVAGQWQDGDRHTSLRQG</sequence>
<reference evidence="1 2" key="1">
    <citation type="journal article" date="2019" name="Microbiol. Resour. Announc.">
        <title>Draft Genome Sequence of the Most Traditional epsilon-Poly-l-Lysine Producer, Streptomyces albulus NBRC14147.</title>
        <authorList>
            <person name="Yamanaka K."/>
            <person name="Hamano Y."/>
        </authorList>
    </citation>
    <scope>NUCLEOTIDE SEQUENCE [LARGE SCALE GENOMIC DNA]</scope>
    <source>
        <strain evidence="1 2">NBRC 14147</strain>
    </source>
</reference>
<evidence type="ECO:0000313" key="1">
    <source>
        <dbReference type="EMBL" id="GCB88270.1"/>
    </source>
</evidence>
<protein>
    <submittedName>
        <fullName evidence="1">Uncharacterized protein</fullName>
    </submittedName>
</protein>
<gene>
    <name evidence="1" type="ORF">SALB_00940</name>
</gene>
<dbReference type="Proteomes" id="UP000288351">
    <property type="component" value="Unassembled WGS sequence"/>
</dbReference>